<dbReference type="AlphaFoldDB" id="A0A9N9NNQ4"/>
<protein>
    <submittedName>
        <fullName evidence="2">6179_t:CDS:1</fullName>
    </submittedName>
</protein>
<reference evidence="2" key="1">
    <citation type="submission" date="2021-06" db="EMBL/GenBank/DDBJ databases">
        <authorList>
            <person name="Kallberg Y."/>
            <person name="Tangrot J."/>
            <person name="Rosling A."/>
        </authorList>
    </citation>
    <scope>NUCLEOTIDE SEQUENCE</scope>
    <source>
        <strain evidence="2">MA453B</strain>
    </source>
</reference>
<accession>A0A9N9NNQ4</accession>
<proteinExistence type="predicted"/>
<name>A0A9N9NNQ4_9GLOM</name>
<evidence type="ECO:0000313" key="2">
    <source>
        <dbReference type="EMBL" id="CAG8749925.1"/>
    </source>
</evidence>
<gene>
    <name evidence="2" type="ORF">DERYTH_LOCUS16797</name>
</gene>
<sequence length="91" mass="10078">MMILKASKMMTTNTLVKASKTTTLKTPKTTSIKASKDDNEFVLVKAPTTTTQSDLPIVPVNFQKRRHQNTLGKAEGSKSDEITPKMMTNSY</sequence>
<feature type="region of interest" description="Disordered" evidence="1">
    <location>
        <begin position="67"/>
        <end position="91"/>
    </location>
</feature>
<dbReference type="Proteomes" id="UP000789405">
    <property type="component" value="Unassembled WGS sequence"/>
</dbReference>
<organism evidence="2 3">
    <name type="scientific">Dentiscutata erythropus</name>
    <dbReference type="NCBI Taxonomy" id="1348616"/>
    <lineage>
        <taxon>Eukaryota</taxon>
        <taxon>Fungi</taxon>
        <taxon>Fungi incertae sedis</taxon>
        <taxon>Mucoromycota</taxon>
        <taxon>Glomeromycotina</taxon>
        <taxon>Glomeromycetes</taxon>
        <taxon>Diversisporales</taxon>
        <taxon>Gigasporaceae</taxon>
        <taxon>Dentiscutata</taxon>
    </lineage>
</organism>
<keyword evidence="3" id="KW-1185">Reference proteome</keyword>
<evidence type="ECO:0000256" key="1">
    <source>
        <dbReference type="SAM" id="MobiDB-lite"/>
    </source>
</evidence>
<dbReference type="EMBL" id="CAJVPY010015096">
    <property type="protein sequence ID" value="CAG8749925.1"/>
    <property type="molecule type" value="Genomic_DNA"/>
</dbReference>
<evidence type="ECO:0000313" key="3">
    <source>
        <dbReference type="Proteomes" id="UP000789405"/>
    </source>
</evidence>
<comment type="caution">
    <text evidence="2">The sequence shown here is derived from an EMBL/GenBank/DDBJ whole genome shotgun (WGS) entry which is preliminary data.</text>
</comment>